<sequence length="1009" mass="112906">MEEKKLFLLDAMALIYRAYFALNKNPRITSKGVNTSAFLGFANALLDLLKKEKPTHLGVAFDTMAPTARHLEFTDYKANREKMPEDISVAIPYIKRLLQALNIPILYAEGYEADDVIGTLSKKAEKEGFKVYMVTPDKDFGQLVDENVLIYKPSRSGNGVEIMGVAEVCAKFGIEHPRQVIDMLGLWGDASDNIPGVPGVGEVTARKLLARFGSMENLLEHVDEVENEKLREKIRQNAAQARESKMLATIILDAPVPFDEDGLRLSAPDIKAVSELLDELEMRSFSSRLLAYYKLEAPVGQQTVTETVTKTGRKRTEVQDTTLDMFSEEAMIEEKPYICPDLNGVEYWKDEAGLKAGLESLSKMLEEGADEGGEPRMVAGFYLMPVSAASIRHSAIACMAFCVLENAAEPVAGENSETAGMGEKVVSAAKVRLWAYYIPSCFAGTRPETASDARLDEAGRFSLTSDEKEVLAAFLSRHAGSRNWVCHDLKNQLHLLANQGIELELQAFDIMLAHYLMDPEGSHDLMRMTRNYLPFSYQDAPKPELLSALTASSAGLLETEALWADPENPLRDEAVRYSLQNAKVACLLQRCFKPELERVEAGGLFWNVEIPLSRVLCRMERVGVKIDTGRLKQYGDALQAQISQVEEEIYTLAGEKFNIASPKQLGEVLFEKLQITDKPKHTRTKQFSTAEDVLQKLTHKHPIVEKVLFYRSLTKLKSTYVDALPLLIDPWTGKIHTTYNQAVTATGRLSSQNPNLQNIPVRTDLGREIRKCFVPEQEGESLLSADYSQIELRIIAHLSEDKTMLQDFGKHKDVHTATAANVFGVKPEEVTPAMRRQAKTVNFGIIYGISAFGLAERLQIPRKEAADLIERYYRNYGQLKAYMEKVVADAKEKGYVETLLHRRRYLKDINSGNAVVRAYAERNAVNAPVQGSSADMIKLAMIAIDRRIRQEKMASRMILQVHDELVFNVPGSEVERLAALVEKEMKEALPMRVPVEVEVCAASNWLDAH</sequence>
<evidence type="ECO:0000256" key="14">
    <source>
        <dbReference type="ARBA" id="ARBA00049244"/>
    </source>
</evidence>
<dbReference type="InterPro" id="IPR020045">
    <property type="entry name" value="DNA_polI_H3TH"/>
</dbReference>
<organism evidence="19 20">
    <name type="scientific">Candidatus Pullibacteroides excrementavium</name>
    <dbReference type="NCBI Taxonomy" id="2840905"/>
    <lineage>
        <taxon>Bacteria</taxon>
        <taxon>Pseudomonadati</taxon>
        <taxon>Bacteroidota</taxon>
        <taxon>Bacteroidia</taxon>
        <taxon>Bacteroidales</taxon>
        <taxon>Candidatus Pullibacteroides</taxon>
    </lineage>
</organism>
<dbReference type="InterPro" id="IPR029060">
    <property type="entry name" value="PIN-like_dom_sf"/>
</dbReference>
<keyword evidence="5 16" id="KW-0548">Nucleotidyltransferase</keyword>
<dbReference type="Gene3D" id="1.20.1060.10">
    <property type="entry name" value="Taq DNA Polymerase, Chain T, domain 4"/>
    <property type="match status" value="1"/>
</dbReference>
<dbReference type="InterPro" id="IPR012337">
    <property type="entry name" value="RNaseH-like_sf"/>
</dbReference>
<dbReference type="GO" id="GO:0003677">
    <property type="term" value="F:DNA binding"/>
    <property type="evidence" value="ECO:0007669"/>
    <property type="project" value="UniProtKB-UniRule"/>
</dbReference>
<dbReference type="SMART" id="SM00482">
    <property type="entry name" value="POLAc"/>
    <property type="match status" value="1"/>
</dbReference>
<gene>
    <name evidence="16 19" type="primary">polA</name>
    <name evidence="19" type="ORF">IAB08_01790</name>
</gene>
<dbReference type="FunFam" id="1.10.150.20:FF:000003">
    <property type="entry name" value="DNA polymerase I"/>
    <property type="match status" value="1"/>
</dbReference>
<keyword evidence="12 16" id="KW-0238">DNA-binding</keyword>
<dbReference type="CDD" id="cd09898">
    <property type="entry name" value="H3TH_53EXO"/>
    <property type="match status" value="1"/>
</dbReference>
<evidence type="ECO:0000313" key="19">
    <source>
        <dbReference type="EMBL" id="MBO8432011.1"/>
    </source>
</evidence>
<accession>A0A9D9DR39</accession>
<evidence type="ECO:0000256" key="16">
    <source>
        <dbReference type="RuleBase" id="RU004460"/>
    </source>
</evidence>
<dbReference type="SUPFAM" id="SSF56672">
    <property type="entry name" value="DNA/RNA polymerases"/>
    <property type="match status" value="1"/>
</dbReference>
<comment type="catalytic activity">
    <reaction evidence="14 16">
        <text>DNA(n) + a 2'-deoxyribonucleoside 5'-triphosphate = DNA(n+1) + diphosphate</text>
        <dbReference type="Rhea" id="RHEA:22508"/>
        <dbReference type="Rhea" id="RHEA-COMP:17339"/>
        <dbReference type="Rhea" id="RHEA-COMP:17340"/>
        <dbReference type="ChEBI" id="CHEBI:33019"/>
        <dbReference type="ChEBI" id="CHEBI:61560"/>
        <dbReference type="ChEBI" id="CHEBI:173112"/>
        <dbReference type="EC" id="2.7.7.7"/>
    </reaction>
</comment>
<reference evidence="19" key="1">
    <citation type="submission" date="2020-10" db="EMBL/GenBank/DDBJ databases">
        <authorList>
            <person name="Gilroy R."/>
        </authorList>
    </citation>
    <scope>NUCLEOTIDE SEQUENCE</scope>
    <source>
        <strain evidence="19">2889</strain>
    </source>
</reference>
<dbReference type="Gene3D" id="1.10.150.20">
    <property type="entry name" value="5' to 3' exonuclease, C-terminal subdomain"/>
    <property type="match status" value="2"/>
</dbReference>
<evidence type="ECO:0000256" key="9">
    <source>
        <dbReference type="ARBA" id="ARBA00022801"/>
    </source>
</evidence>
<dbReference type="InterPro" id="IPR036279">
    <property type="entry name" value="5-3_exonuclease_C_sf"/>
</dbReference>
<keyword evidence="13 16" id="KW-0234">DNA repair</keyword>
<dbReference type="NCBIfam" id="TIGR00593">
    <property type="entry name" value="pola"/>
    <property type="match status" value="1"/>
</dbReference>
<keyword evidence="9" id="KW-0378">Hydrolase</keyword>
<keyword evidence="7" id="KW-0540">Nuclease</keyword>
<dbReference type="PANTHER" id="PTHR10133:SF27">
    <property type="entry name" value="DNA POLYMERASE NU"/>
    <property type="match status" value="1"/>
</dbReference>
<dbReference type="FunFam" id="1.20.1060.10:FF:000001">
    <property type="entry name" value="DNA polymerase I"/>
    <property type="match status" value="1"/>
</dbReference>
<proteinExistence type="inferred from homology"/>
<dbReference type="GO" id="GO:0008408">
    <property type="term" value="F:3'-5' exonuclease activity"/>
    <property type="evidence" value="ECO:0007669"/>
    <property type="project" value="InterPro"/>
</dbReference>
<evidence type="ECO:0000256" key="11">
    <source>
        <dbReference type="ARBA" id="ARBA00022932"/>
    </source>
</evidence>
<name>A0A9D9DR39_9BACT</name>
<dbReference type="Pfam" id="PF02739">
    <property type="entry name" value="5_3_exonuc_N"/>
    <property type="match status" value="1"/>
</dbReference>
<dbReference type="InterPro" id="IPR043502">
    <property type="entry name" value="DNA/RNA_pol_sf"/>
</dbReference>
<feature type="domain" description="DNA-directed DNA polymerase family A palm" evidence="18">
    <location>
        <begin position="766"/>
        <end position="973"/>
    </location>
</feature>
<dbReference type="FunFam" id="1.10.150.20:FF:000002">
    <property type="entry name" value="DNA polymerase I"/>
    <property type="match status" value="1"/>
</dbReference>
<dbReference type="AlphaFoldDB" id="A0A9D9DR39"/>
<dbReference type="InterPro" id="IPR036397">
    <property type="entry name" value="RNaseH_sf"/>
</dbReference>
<keyword evidence="4 16" id="KW-0808">Transferase</keyword>
<dbReference type="CDD" id="cd08637">
    <property type="entry name" value="DNA_pol_A_pol_I_C"/>
    <property type="match status" value="1"/>
</dbReference>
<dbReference type="SUPFAM" id="SSF47807">
    <property type="entry name" value="5' to 3' exonuclease, C-terminal subdomain"/>
    <property type="match status" value="1"/>
</dbReference>
<dbReference type="GO" id="GO:0006302">
    <property type="term" value="P:double-strand break repair"/>
    <property type="evidence" value="ECO:0007669"/>
    <property type="project" value="TreeGrafter"/>
</dbReference>
<keyword evidence="10" id="KW-0269">Exonuclease</keyword>
<dbReference type="EC" id="2.7.7.7" evidence="2 15"/>
<dbReference type="InterPro" id="IPR002562">
    <property type="entry name" value="3'-5'_exonuclease_dom"/>
</dbReference>
<feature type="domain" description="5'-3' exonuclease" evidence="17">
    <location>
        <begin position="4"/>
        <end position="266"/>
    </location>
</feature>
<dbReference type="Pfam" id="PF01612">
    <property type="entry name" value="DNA_pol_A_exo1"/>
    <property type="match status" value="1"/>
</dbReference>
<dbReference type="InterPro" id="IPR002298">
    <property type="entry name" value="DNA_polymerase_A"/>
</dbReference>
<evidence type="ECO:0000256" key="10">
    <source>
        <dbReference type="ARBA" id="ARBA00022839"/>
    </source>
</evidence>
<keyword evidence="11 16" id="KW-0239">DNA-directed DNA polymerase</keyword>
<dbReference type="Gene3D" id="3.30.70.370">
    <property type="match status" value="1"/>
</dbReference>
<dbReference type="InterPro" id="IPR002421">
    <property type="entry name" value="5-3_exonuclease"/>
</dbReference>
<dbReference type="Gene3D" id="3.30.420.10">
    <property type="entry name" value="Ribonuclease H-like superfamily/Ribonuclease H"/>
    <property type="match status" value="1"/>
</dbReference>
<evidence type="ECO:0000256" key="6">
    <source>
        <dbReference type="ARBA" id="ARBA00022705"/>
    </source>
</evidence>
<dbReference type="EMBL" id="JADIMZ010000026">
    <property type="protein sequence ID" value="MBO8432011.1"/>
    <property type="molecule type" value="Genomic_DNA"/>
</dbReference>
<dbReference type="Pfam" id="PF00476">
    <property type="entry name" value="DNA_pol_A"/>
    <property type="match status" value="1"/>
</dbReference>
<dbReference type="SMART" id="SM00279">
    <property type="entry name" value="HhH2"/>
    <property type="match status" value="1"/>
</dbReference>
<evidence type="ECO:0000313" key="20">
    <source>
        <dbReference type="Proteomes" id="UP000823612"/>
    </source>
</evidence>
<reference evidence="19" key="2">
    <citation type="journal article" date="2021" name="PeerJ">
        <title>Extensive microbial diversity within the chicken gut microbiome revealed by metagenomics and culture.</title>
        <authorList>
            <person name="Gilroy R."/>
            <person name="Ravi A."/>
            <person name="Getino M."/>
            <person name="Pursley I."/>
            <person name="Horton D.L."/>
            <person name="Alikhan N.F."/>
            <person name="Baker D."/>
            <person name="Gharbi K."/>
            <person name="Hall N."/>
            <person name="Watson M."/>
            <person name="Adriaenssens E.M."/>
            <person name="Foster-Nyarko E."/>
            <person name="Jarju S."/>
            <person name="Secka A."/>
            <person name="Antonio M."/>
            <person name="Oren A."/>
            <person name="Chaudhuri R.R."/>
            <person name="La Ragione R."/>
            <person name="Hildebrand F."/>
            <person name="Pallen M.J."/>
        </authorList>
    </citation>
    <scope>NUCLEOTIDE SEQUENCE</scope>
    <source>
        <strain evidence="19">2889</strain>
    </source>
</reference>
<dbReference type="PANTHER" id="PTHR10133">
    <property type="entry name" value="DNA POLYMERASE I"/>
    <property type="match status" value="1"/>
</dbReference>
<keyword evidence="8 16" id="KW-0227">DNA damage</keyword>
<evidence type="ECO:0000256" key="3">
    <source>
        <dbReference type="ARBA" id="ARBA00020311"/>
    </source>
</evidence>
<protein>
    <recommendedName>
        <fullName evidence="3 15">DNA polymerase I</fullName>
        <ecNumber evidence="2 15">2.7.7.7</ecNumber>
    </recommendedName>
</protein>
<dbReference type="InterPro" id="IPR020046">
    <property type="entry name" value="5-3_exonucl_a-hlix_arch_N"/>
</dbReference>
<evidence type="ECO:0000256" key="12">
    <source>
        <dbReference type="ARBA" id="ARBA00023125"/>
    </source>
</evidence>
<dbReference type="SMART" id="SM00475">
    <property type="entry name" value="53EXOc"/>
    <property type="match status" value="1"/>
</dbReference>
<evidence type="ECO:0000256" key="7">
    <source>
        <dbReference type="ARBA" id="ARBA00022722"/>
    </source>
</evidence>
<dbReference type="Gene3D" id="3.40.50.1010">
    <property type="entry name" value="5'-nuclease"/>
    <property type="match status" value="1"/>
</dbReference>
<dbReference type="CDD" id="cd09859">
    <property type="entry name" value="PIN_53EXO"/>
    <property type="match status" value="1"/>
</dbReference>
<dbReference type="PRINTS" id="PR00868">
    <property type="entry name" value="DNAPOLI"/>
</dbReference>
<keyword evidence="6 16" id="KW-0235">DNA replication</keyword>
<evidence type="ECO:0000256" key="2">
    <source>
        <dbReference type="ARBA" id="ARBA00012417"/>
    </source>
</evidence>
<dbReference type="GO" id="GO:0006261">
    <property type="term" value="P:DNA-templated DNA replication"/>
    <property type="evidence" value="ECO:0007669"/>
    <property type="project" value="UniProtKB-UniRule"/>
</dbReference>
<dbReference type="GO" id="GO:0008409">
    <property type="term" value="F:5'-3' exonuclease activity"/>
    <property type="evidence" value="ECO:0007669"/>
    <property type="project" value="InterPro"/>
</dbReference>
<evidence type="ECO:0000256" key="13">
    <source>
        <dbReference type="ARBA" id="ARBA00023204"/>
    </source>
</evidence>
<dbReference type="PROSITE" id="PS00447">
    <property type="entry name" value="DNA_POLYMERASE_A"/>
    <property type="match status" value="1"/>
</dbReference>
<dbReference type="Pfam" id="PF01367">
    <property type="entry name" value="5_3_exonuc"/>
    <property type="match status" value="1"/>
</dbReference>
<dbReference type="GO" id="GO:0003887">
    <property type="term" value="F:DNA-directed DNA polymerase activity"/>
    <property type="evidence" value="ECO:0007669"/>
    <property type="project" value="UniProtKB-UniRule"/>
</dbReference>
<evidence type="ECO:0000256" key="5">
    <source>
        <dbReference type="ARBA" id="ARBA00022695"/>
    </source>
</evidence>
<dbReference type="Proteomes" id="UP000823612">
    <property type="component" value="Unassembled WGS sequence"/>
</dbReference>
<dbReference type="InterPro" id="IPR008918">
    <property type="entry name" value="HhH2"/>
</dbReference>
<evidence type="ECO:0000256" key="1">
    <source>
        <dbReference type="ARBA" id="ARBA00007705"/>
    </source>
</evidence>
<dbReference type="SUPFAM" id="SSF88723">
    <property type="entry name" value="PIN domain-like"/>
    <property type="match status" value="1"/>
</dbReference>
<dbReference type="NCBIfam" id="NF004397">
    <property type="entry name" value="PRK05755.1"/>
    <property type="match status" value="1"/>
</dbReference>
<dbReference type="InterPro" id="IPR018320">
    <property type="entry name" value="DNA_polymerase_1"/>
</dbReference>
<dbReference type="SUPFAM" id="SSF53098">
    <property type="entry name" value="Ribonuclease H-like"/>
    <property type="match status" value="1"/>
</dbReference>
<evidence type="ECO:0000256" key="4">
    <source>
        <dbReference type="ARBA" id="ARBA00022679"/>
    </source>
</evidence>
<comment type="similarity">
    <text evidence="1 16">Belongs to the DNA polymerase type-A family.</text>
</comment>
<dbReference type="InterPro" id="IPR001098">
    <property type="entry name" value="DNA-dir_DNA_pol_A_palm_dom"/>
</dbReference>
<dbReference type="InterPro" id="IPR019760">
    <property type="entry name" value="DNA-dir_DNA_pol_A_CS"/>
</dbReference>
<comment type="caution">
    <text evidence="19">The sequence shown here is derived from an EMBL/GenBank/DDBJ whole genome shotgun (WGS) entry which is preliminary data.</text>
</comment>
<evidence type="ECO:0000259" key="17">
    <source>
        <dbReference type="SMART" id="SM00475"/>
    </source>
</evidence>
<evidence type="ECO:0000256" key="15">
    <source>
        <dbReference type="NCBIfam" id="TIGR00593"/>
    </source>
</evidence>
<evidence type="ECO:0000259" key="18">
    <source>
        <dbReference type="SMART" id="SM00482"/>
    </source>
</evidence>
<evidence type="ECO:0000256" key="8">
    <source>
        <dbReference type="ARBA" id="ARBA00022763"/>
    </source>
</evidence>